<protein>
    <submittedName>
        <fullName evidence="2">Hydrolase 1, exosortase A system-associated</fullName>
    </submittedName>
</protein>
<name>A0A9X2W2T4_9SPHN</name>
<dbReference type="InterPro" id="IPR000073">
    <property type="entry name" value="AB_hydrolase_1"/>
</dbReference>
<organism evidence="2 3">
    <name type="scientific">Tsuneonella litorea</name>
    <dbReference type="NCBI Taxonomy" id="2976475"/>
    <lineage>
        <taxon>Bacteria</taxon>
        <taxon>Pseudomonadati</taxon>
        <taxon>Pseudomonadota</taxon>
        <taxon>Alphaproteobacteria</taxon>
        <taxon>Sphingomonadales</taxon>
        <taxon>Erythrobacteraceae</taxon>
        <taxon>Tsuneonella</taxon>
    </lineage>
</organism>
<evidence type="ECO:0000313" key="2">
    <source>
        <dbReference type="EMBL" id="MCT2558761.1"/>
    </source>
</evidence>
<dbReference type="InterPro" id="IPR017531">
    <property type="entry name" value="Hydrolase-1_PEP"/>
</dbReference>
<dbReference type="EMBL" id="JAOAMV010000003">
    <property type="protein sequence ID" value="MCT2558761.1"/>
    <property type="molecule type" value="Genomic_DNA"/>
</dbReference>
<dbReference type="RefSeq" id="WP_259961632.1">
    <property type="nucleotide sequence ID" value="NZ_JAOAMV010000003.1"/>
</dbReference>
<accession>A0A9X2W2T4</accession>
<keyword evidence="2" id="KW-0378">Hydrolase</keyword>
<dbReference type="SUPFAM" id="SSF53474">
    <property type="entry name" value="alpha/beta-Hydrolases"/>
    <property type="match status" value="1"/>
</dbReference>
<dbReference type="Pfam" id="PF12697">
    <property type="entry name" value="Abhydrolase_6"/>
    <property type="match status" value="1"/>
</dbReference>
<dbReference type="GO" id="GO:0016787">
    <property type="term" value="F:hydrolase activity"/>
    <property type="evidence" value="ECO:0007669"/>
    <property type="project" value="UniProtKB-KW"/>
</dbReference>
<dbReference type="AlphaFoldDB" id="A0A9X2W2T4"/>
<comment type="caution">
    <text evidence="2">The sequence shown here is derived from an EMBL/GenBank/DDBJ whole genome shotgun (WGS) entry which is preliminary data.</text>
</comment>
<gene>
    <name evidence="2" type="ORF">N0B51_07185</name>
</gene>
<reference evidence="2" key="1">
    <citation type="submission" date="2022-09" db="EMBL/GenBank/DDBJ databases">
        <title>The genome sequence of Tsuneonella sp. YG55.</title>
        <authorList>
            <person name="Liu Y."/>
        </authorList>
    </citation>
    <scope>NUCLEOTIDE SEQUENCE</scope>
    <source>
        <strain evidence="2">YG55</strain>
    </source>
</reference>
<sequence length="258" mass="27061">MSRLQLTFNCEGTTLAGTLDTAPGTSGLLIVSGGNEVRSGAFSGQAALAARIARKGFPVFRFDRRGVGDSGGENRGFRKSRKDIEAALAAFRAIAPTVDRVVGFGNCDAASALMLTEGAGFDALVLSNPWTIEETGTVPPPAAVRARYADKLRNPREVLRLFSGGVNLGKLARGIVQAARPGAPRSTLAREIAAGLAAFQGPARIVLASADRTAQAFEAGWPQEDERVVRCAGATHAWVEPDAKVFLEGELLAMLRGA</sequence>
<dbReference type="Gene3D" id="3.40.50.1820">
    <property type="entry name" value="alpha/beta hydrolase"/>
    <property type="match status" value="1"/>
</dbReference>
<evidence type="ECO:0000313" key="3">
    <source>
        <dbReference type="Proteomes" id="UP001142648"/>
    </source>
</evidence>
<evidence type="ECO:0000259" key="1">
    <source>
        <dbReference type="Pfam" id="PF12697"/>
    </source>
</evidence>
<dbReference type="Proteomes" id="UP001142648">
    <property type="component" value="Unassembled WGS sequence"/>
</dbReference>
<dbReference type="NCBIfam" id="TIGR03100">
    <property type="entry name" value="hydr1_PEP"/>
    <property type="match status" value="1"/>
</dbReference>
<proteinExistence type="predicted"/>
<keyword evidence="3" id="KW-1185">Reference proteome</keyword>
<dbReference type="InterPro" id="IPR029058">
    <property type="entry name" value="AB_hydrolase_fold"/>
</dbReference>
<feature type="domain" description="AB hydrolase-1" evidence="1">
    <location>
        <begin position="39"/>
        <end position="246"/>
    </location>
</feature>